<proteinExistence type="predicted"/>
<dbReference type="AlphaFoldDB" id="A0A8X6TB40"/>
<dbReference type="Proteomes" id="UP000887013">
    <property type="component" value="Unassembled WGS sequence"/>
</dbReference>
<keyword evidence="2" id="KW-1185">Reference proteome</keyword>
<evidence type="ECO:0000313" key="1">
    <source>
        <dbReference type="EMBL" id="GFS88948.1"/>
    </source>
</evidence>
<evidence type="ECO:0000313" key="2">
    <source>
        <dbReference type="Proteomes" id="UP000887013"/>
    </source>
</evidence>
<dbReference type="OrthoDB" id="8194935at2759"/>
<reference evidence="1" key="1">
    <citation type="submission" date="2020-08" db="EMBL/GenBank/DDBJ databases">
        <title>Multicomponent nature underlies the extraordinary mechanical properties of spider dragline silk.</title>
        <authorList>
            <person name="Kono N."/>
            <person name="Nakamura H."/>
            <person name="Mori M."/>
            <person name="Yoshida Y."/>
            <person name="Ohtoshi R."/>
            <person name="Malay A.D."/>
            <person name="Moran D.A.P."/>
            <person name="Tomita M."/>
            <person name="Numata K."/>
            <person name="Arakawa K."/>
        </authorList>
    </citation>
    <scope>NUCLEOTIDE SEQUENCE</scope>
</reference>
<accession>A0A8X6TB40</accession>
<dbReference type="EMBL" id="BMAW01004444">
    <property type="protein sequence ID" value="GFS88948.1"/>
    <property type="molecule type" value="Genomic_DNA"/>
</dbReference>
<sequence>MAEGLADESFILLAYHAVIREDKLSPYPLAATLKFHFEKYRDLFPETCEILSKSFWVDDFVVGTEQADTRLKIIAKSMEILKNAGMVLRKWQTNSVKLREALKLKKTKPFMQDVVLLRRFWDPD</sequence>
<name>A0A8X6TB40_NEPPI</name>
<protein>
    <submittedName>
        <fullName evidence="1">Uncharacterized protein</fullName>
    </submittedName>
</protein>
<gene>
    <name evidence="1" type="primary">AVEN_156404_1</name>
    <name evidence="1" type="ORF">NPIL_369051</name>
</gene>
<organism evidence="1 2">
    <name type="scientific">Nephila pilipes</name>
    <name type="common">Giant wood spider</name>
    <name type="synonym">Nephila maculata</name>
    <dbReference type="NCBI Taxonomy" id="299642"/>
    <lineage>
        <taxon>Eukaryota</taxon>
        <taxon>Metazoa</taxon>
        <taxon>Ecdysozoa</taxon>
        <taxon>Arthropoda</taxon>
        <taxon>Chelicerata</taxon>
        <taxon>Arachnida</taxon>
        <taxon>Araneae</taxon>
        <taxon>Araneomorphae</taxon>
        <taxon>Entelegynae</taxon>
        <taxon>Araneoidea</taxon>
        <taxon>Nephilidae</taxon>
        <taxon>Nephila</taxon>
    </lineage>
</organism>
<comment type="caution">
    <text evidence="1">The sequence shown here is derived from an EMBL/GenBank/DDBJ whole genome shotgun (WGS) entry which is preliminary data.</text>
</comment>